<evidence type="ECO:0000313" key="2">
    <source>
        <dbReference type="EMBL" id="SHH76430.1"/>
    </source>
</evidence>
<dbReference type="InterPro" id="IPR036249">
    <property type="entry name" value="Thioredoxin-like_sf"/>
</dbReference>
<dbReference type="OMA" id="RICEQNL"/>
<dbReference type="Proteomes" id="UP000184112">
    <property type="component" value="Unassembled WGS sequence"/>
</dbReference>
<dbReference type="Gene3D" id="3.40.30.10">
    <property type="entry name" value="Glutaredoxin"/>
    <property type="match status" value="1"/>
</dbReference>
<dbReference type="CDD" id="cd02978">
    <property type="entry name" value="KaiB_like"/>
    <property type="match status" value="1"/>
</dbReference>
<evidence type="ECO:0000313" key="3">
    <source>
        <dbReference type="Proteomes" id="UP000184112"/>
    </source>
</evidence>
<dbReference type="PANTHER" id="PTHR41709">
    <property type="entry name" value="KAIB-LIKE PROTEIN 1"/>
    <property type="match status" value="1"/>
</dbReference>
<reference evidence="2 3" key="1">
    <citation type="submission" date="2016-11" db="EMBL/GenBank/DDBJ databases">
        <authorList>
            <person name="Jaros S."/>
            <person name="Januszkiewicz K."/>
            <person name="Wedrychowicz H."/>
        </authorList>
    </citation>
    <scope>NUCLEOTIDE SEQUENCE [LARGE SCALE GENOMIC DNA]</scope>
    <source>
        <strain evidence="2 3">DSM 6792</strain>
    </source>
</reference>
<protein>
    <submittedName>
        <fullName evidence="2">Circadian clock protein KaiB</fullName>
    </submittedName>
</protein>
<dbReference type="InterPro" id="IPR039022">
    <property type="entry name" value="KaiB-like"/>
</dbReference>
<gene>
    <name evidence="2" type="ORF">SAMN05444388_11861</name>
</gene>
<evidence type="ECO:0000259" key="1">
    <source>
        <dbReference type="SMART" id="SM01248"/>
    </source>
</evidence>
<dbReference type="SUPFAM" id="SSF52833">
    <property type="entry name" value="Thioredoxin-like"/>
    <property type="match status" value="1"/>
</dbReference>
<feature type="domain" description="KaiB" evidence="1">
    <location>
        <begin position="16"/>
        <end position="97"/>
    </location>
</feature>
<dbReference type="PANTHER" id="PTHR41709:SF2">
    <property type="entry name" value="CIRCADIAN CLOCK PROTEIN KAIB2"/>
    <property type="match status" value="1"/>
</dbReference>
<dbReference type="InterPro" id="IPR011649">
    <property type="entry name" value="KaiB_domain"/>
</dbReference>
<dbReference type="Pfam" id="PF07689">
    <property type="entry name" value="KaiB"/>
    <property type="match status" value="1"/>
</dbReference>
<sequence>MEDSSDGTSTTKHKFMLFVSGMSVKSGHAIENLRKICDTYLNNNYELEIIDISRDKEQAVIHQIVAIPTLIKVYPEPKRIILGDLSDKEKVLYILNIGA</sequence>
<accession>A0A1M5VMK0</accession>
<dbReference type="AlphaFoldDB" id="A0A1M5VMK0"/>
<proteinExistence type="predicted"/>
<organism evidence="2 3">
    <name type="scientific">Flavobacterium johnsoniae</name>
    <name type="common">Cytophaga johnsonae</name>
    <dbReference type="NCBI Taxonomy" id="986"/>
    <lineage>
        <taxon>Bacteria</taxon>
        <taxon>Pseudomonadati</taxon>
        <taxon>Bacteroidota</taxon>
        <taxon>Flavobacteriia</taxon>
        <taxon>Flavobacteriales</taxon>
        <taxon>Flavobacteriaceae</taxon>
        <taxon>Flavobacterium</taxon>
    </lineage>
</organism>
<dbReference type="EMBL" id="FQWH01000018">
    <property type="protein sequence ID" value="SHH76430.1"/>
    <property type="molecule type" value="Genomic_DNA"/>
</dbReference>
<dbReference type="RefSeq" id="WP_012025986.1">
    <property type="nucleotide sequence ID" value="NZ_FQWH01000018.1"/>
</dbReference>
<dbReference type="GO" id="GO:0048511">
    <property type="term" value="P:rhythmic process"/>
    <property type="evidence" value="ECO:0007669"/>
    <property type="project" value="InterPro"/>
</dbReference>
<name>A0A1M5VMK0_FLAJO</name>
<dbReference type="SMART" id="SM01248">
    <property type="entry name" value="KaiB"/>
    <property type="match status" value="1"/>
</dbReference>
<dbReference type="GeneID" id="31766929"/>